<reference evidence="5" key="2">
    <citation type="submission" date="2019-06" db="EMBL/GenBank/DDBJ databases">
        <title>Co-occurence of chitin degradation, pigmentation and bioactivity in marine Pseudoalteromonas.</title>
        <authorList>
            <person name="Sonnenschein E.C."/>
            <person name="Bech P.K."/>
        </authorList>
    </citation>
    <scope>NUCLEOTIDE SEQUENCE [LARGE SCALE GENOMIC DNA]</scope>
    <source>
        <strain evidence="5">S3790</strain>
    </source>
</reference>
<proteinExistence type="predicted"/>
<evidence type="ECO:0000313" key="5">
    <source>
        <dbReference type="Proteomes" id="UP000307217"/>
    </source>
</evidence>
<dbReference type="PROSITE" id="PS51092">
    <property type="entry name" value="FN2_2"/>
    <property type="match status" value="1"/>
</dbReference>
<accession>A0A5S3UY06</accession>
<protein>
    <submittedName>
        <fullName evidence="4">Phosphodiesterase</fullName>
    </submittedName>
</protein>
<feature type="domain" description="Fibronectin type-II" evidence="3">
    <location>
        <begin position="452"/>
        <end position="501"/>
    </location>
</feature>
<comment type="caution">
    <text evidence="4">The sequence shown here is derived from an EMBL/GenBank/DDBJ whole genome shotgun (WGS) entry which is preliminary data.</text>
</comment>
<dbReference type="SMART" id="SM00059">
    <property type="entry name" value="FN2"/>
    <property type="match status" value="1"/>
</dbReference>
<dbReference type="Gene3D" id="3.60.21.70">
    <property type="entry name" value="PhoD-like phosphatase"/>
    <property type="match status" value="1"/>
</dbReference>
<gene>
    <name evidence="4" type="ORF">CWC19_20035</name>
</gene>
<sequence length="566" mass="63749">MKITRYLLLSILPTMVMAAPEVHYNECKSSFNYLGADYQGTTNKNNAGSQWCYLKSPVEESSWGNVRAETLPKFKTISGKTCMAPSSYMGEQFYGCSSRNHTTPWCYIDGNSWEECDPIPPSELLSHTQPQQSKRLDRIALGSCFKTQGDMPDAFSRLIGQKPDLFLWLGDNIYADTTDMSRMRQKYDDKKLNPDYQKFLEAKIPVMATWDDHDFGQNNDGKHYPKRAQSQQAYLRHFDVPADDPRHTTQQGIYEAKILGQPGEQTHVITLDARYFRSPTFSSYGECEGASSSILGMAQWQWLEKELAKPSDIKLIASGIQVLPPLYQGRAKNKYCAYADGVEFEQAINNLNESSMSGTSYESWAEMPAQREKLLRLVQKSINAGHTKAVVFLSGDQHWGELLQKNIPASDKYGKATTVYEITASGFGQSWPYHIENPLRLPVYADAQGDGRFTQQCHFPAKHNGKSHKNCLTQDRSKPWCYTQVDEQNTGNEAHWGYCAGNGADIPTGKVGVVSKNISQLSTSDRHLVNKSGSNYGMLDIDWQNREIKLSIQTADEEAVSTIVQF</sequence>
<dbReference type="InterPro" id="IPR000562">
    <property type="entry name" value="FN_type2_dom"/>
</dbReference>
<dbReference type="InterPro" id="IPR029052">
    <property type="entry name" value="Metallo-depent_PP-like"/>
</dbReference>
<keyword evidence="1" id="KW-1015">Disulfide bond</keyword>
<dbReference type="OrthoDB" id="327733at2"/>
<feature type="chain" id="PRO_5024288125" evidence="2">
    <location>
        <begin position="19"/>
        <end position="566"/>
    </location>
</feature>
<dbReference type="AlphaFoldDB" id="A0A5S3UY06"/>
<dbReference type="Proteomes" id="UP000307217">
    <property type="component" value="Unassembled WGS sequence"/>
</dbReference>
<dbReference type="Pfam" id="PF09423">
    <property type="entry name" value="PhoD"/>
    <property type="match status" value="1"/>
</dbReference>
<evidence type="ECO:0000313" key="4">
    <source>
        <dbReference type="EMBL" id="TMO62545.1"/>
    </source>
</evidence>
<dbReference type="RefSeq" id="WP_138593666.1">
    <property type="nucleotide sequence ID" value="NZ_PNBX01000134.1"/>
</dbReference>
<evidence type="ECO:0000256" key="1">
    <source>
        <dbReference type="ARBA" id="ARBA00023157"/>
    </source>
</evidence>
<reference evidence="4 5" key="1">
    <citation type="submission" date="2018-01" db="EMBL/GenBank/DDBJ databases">
        <authorList>
            <person name="Paulsen S."/>
            <person name="Gram L.K."/>
        </authorList>
    </citation>
    <scope>NUCLEOTIDE SEQUENCE [LARGE SCALE GENOMIC DNA]</scope>
    <source>
        <strain evidence="4 5">S3790</strain>
    </source>
</reference>
<name>A0A5S3UY06_9GAMM</name>
<dbReference type="PANTHER" id="PTHR33987:SF1">
    <property type="entry name" value="CALCINEURIN-LIKE METALLO-PHOSPHOESTERASE SUPERFAMILY PROTEIN"/>
    <property type="match status" value="1"/>
</dbReference>
<dbReference type="InterPro" id="IPR013806">
    <property type="entry name" value="Kringle-like"/>
</dbReference>
<dbReference type="InterPro" id="IPR018946">
    <property type="entry name" value="PhoD-like_MPP"/>
</dbReference>
<dbReference type="InterPro" id="IPR038607">
    <property type="entry name" value="PhoD-like_sf"/>
</dbReference>
<dbReference type="EMBL" id="PNBX01000134">
    <property type="protein sequence ID" value="TMO62545.1"/>
    <property type="molecule type" value="Genomic_DNA"/>
</dbReference>
<dbReference type="PANTHER" id="PTHR33987">
    <property type="entry name" value="CALCINEURIN-LIKE METALLO-PHOSPHOESTERASE SUPERFAMILY PROTEIN"/>
    <property type="match status" value="1"/>
</dbReference>
<dbReference type="Pfam" id="PF00040">
    <property type="entry name" value="fn2"/>
    <property type="match status" value="1"/>
</dbReference>
<dbReference type="CDD" id="cd07389">
    <property type="entry name" value="MPP_PhoD"/>
    <property type="match status" value="1"/>
</dbReference>
<feature type="signal peptide" evidence="2">
    <location>
        <begin position="1"/>
        <end position="18"/>
    </location>
</feature>
<keyword evidence="2" id="KW-0732">Signal</keyword>
<evidence type="ECO:0000256" key="2">
    <source>
        <dbReference type="SAM" id="SignalP"/>
    </source>
</evidence>
<dbReference type="SUPFAM" id="SSF57440">
    <property type="entry name" value="Kringle-like"/>
    <property type="match status" value="1"/>
</dbReference>
<evidence type="ECO:0000259" key="3">
    <source>
        <dbReference type="PROSITE" id="PS51092"/>
    </source>
</evidence>
<organism evidence="4 5">
    <name type="scientific">Pseudoalteromonas aurantia</name>
    <dbReference type="NCBI Taxonomy" id="43654"/>
    <lineage>
        <taxon>Bacteria</taxon>
        <taxon>Pseudomonadati</taxon>
        <taxon>Pseudomonadota</taxon>
        <taxon>Gammaproteobacteria</taxon>
        <taxon>Alteromonadales</taxon>
        <taxon>Pseudoalteromonadaceae</taxon>
        <taxon>Pseudoalteromonas</taxon>
    </lineage>
</organism>
<dbReference type="SUPFAM" id="SSF56300">
    <property type="entry name" value="Metallo-dependent phosphatases"/>
    <property type="match status" value="1"/>
</dbReference>